<keyword evidence="6 7" id="KW-0472">Membrane</keyword>
<evidence type="ECO:0000313" key="9">
    <source>
        <dbReference type="Proteomes" id="UP000294927"/>
    </source>
</evidence>
<gene>
    <name evidence="8" type="ORF">CLV71_12974</name>
</gene>
<evidence type="ECO:0000256" key="2">
    <source>
        <dbReference type="ARBA" id="ARBA00009784"/>
    </source>
</evidence>
<evidence type="ECO:0000313" key="8">
    <source>
        <dbReference type="EMBL" id="TDV37611.1"/>
    </source>
</evidence>
<dbReference type="AlphaFoldDB" id="A0A4R7UTC1"/>
<name>A0A4R7UTC1_9PSEU</name>
<accession>A0A4R7UTC1</accession>
<evidence type="ECO:0000256" key="7">
    <source>
        <dbReference type="RuleBase" id="RU362048"/>
    </source>
</evidence>
<evidence type="ECO:0000256" key="3">
    <source>
        <dbReference type="ARBA" id="ARBA00022475"/>
    </source>
</evidence>
<proteinExistence type="inferred from homology"/>
<dbReference type="PANTHER" id="PTHR33508">
    <property type="entry name" value="UPF0056 MEMBRANE PROTEIN YHCE"/>
    <property type="match status" value="1"/>
</dbReference>
<feature type="transmembrane region" description="Helical" evidence="7">
    <location>
        <begin position="204"/>
        <end position="225"/>
    </location>
</feature>
<keyword evidence="4 7" id="KW-0812">Transmembrane</keyword>
<dbReference type="Proteomes" id="UP000294927">
    <property type="component" value="Unassembled WGS sequence"/>
</dbReference>
<dbReference type="PANTHER" id="PTHR33508:SF1">
    <property type="entry name" value="UPF0056 MEMBRANE PROTEIN YHCE"/>
    <property type="match status" value="1"/>
</dbReference>
<comment type="caution">
    <text evidence="7">Lacks conserved residue(s) required for the propagation of feature annotation.</text>
</comment>
<comment type="caution">
    <text evidence="8">The sequence shown here is derived from an EMBL/GenBank/DDBJ whole genome shotgun (WGS) entry which is preliminary data.</text>
</comment>
<keyword evidence="5 7" id="KW-1133">Transmembrane helix</keyword>
<organism evidence="8 9">
    <name type="scientific">Actinophytocola oryzae</name>
    <dbReference type="NCBI Taxonomy" id="502181"/>
    <lineage>
        <taxon>Bacteria</taxon>
        <taxon>Bacillati</taxon>
        <taxon>Actinomycetota</taxon>
        <taxon>Actinomycetes</taxon>
        <taxon>Pseudonocardiales</taxon>
        <taxon>Pseudonocardiaceae</taxon>
    </lineage>
</organism>
<sequence length="235" mass="24204">MTVGVPKDAFVTLDAPKDALITAPRGSWQAGAVLFDVRLLAEATITLVVIMDPPGTVPVFLSLVGRRPRPARVRAARQAVLVSLGVISLFAVGGEAILSYLGIGIPAVQGAGGLLLLLIALDLLTGRDTTQPREVEDVNVALVPLGTPLLAGPGAIAATIVYVRHADGAAGYLALALAIIAVHLILWLCLRFSGLLIRVIKDSGITLLAKIAGLLLAAIAVQLVADSVHGFVNGT</sequence>
<dbReference type="InterPro" id="IPR002771">
    <property type="entry name" value="Multi_antbiot-R_MarC"/>
</dbReference>
<comment type="subcellular location">
    <subcellularLocation>
        <location evidence="1 7">Cell membrane</location>
        <topology evidence="1 7">Multi-pass membrane protein</topology>
    </subcellularLocation>
</comment>
<keyword evidence="9" id="KW-1185">Reference proteome</keyword>
<comment type="similarity">
    <text evidence="2 7">Belongs to the UPF0056 (MarC) family.</text>
</comment>
<protein>
    <recommendedName>
        <fullName evidence="7">UPF0056 membrane protein</fullName>
    </recommendedName>
</protein>
<evidence type="ECO:0000256" key="4">
    <source>
        <dbReference type="ARBA" id="ARBA00022692"/>
    </source>
</evidence>
<evidence type="ECO:0000256" key="6">
    <source>
        <dbReference type="ARBA" id="ARBA00023136"/>
    </source>
</evidence>
<feature type="transmembrane region" description="Helical" evidence="7">
    <location>
        <begin position="169"/>
        <end position="192"/>
    </location>
</feature>
<feature type="transmembrane region" description="Helical" evidence="7">
    <location>
        <begin position="79"/>
        <end position="101"/>
    </location>
</feature>
<dbReference type="GO" id="GO:0005886">
    <property type="term" value="C:plasma membrane"/>
    <property type="evidence" value="ECO:0007669"/>
    <property type="project" value="UniProtKB-SubCell"/>
</dbReference>
<feature type="transmembrane region" description="Helical" evidence="7">
    <location>
        <begin position="107"/>
        <end position="126"/>
    </location>
</feature>
<evidence type="ECO:0000256" key="5">
    <source>
        <dbReference type="ARBA" id="ARBA00022989"/>
    </source>
</evidence>
<reference evidence="8 9" key="1">
    <citation type="submission" date="2019-03" db="EMBL/GenBank/DDBJ databases">
        <title>Genomic Encyclopedia of Archaeal and Bacterial Type Strains, Phase II (KMG-II): from individual species to whole genera.</title>
        <authorList>
            <person name="Goeker M."/>
        </authorList>
    </citation>
    <scope>NUCLEOTIDE SEQUENCE [LARGE SCALE GENOMIC DNA]</scope>
    <source>
        <strain evidence="8 9">DSM 45499</strain>
    </source>
</reference>
<evidence type="ECO:0000256" key="1">
    <source>
        <dbReference type="ARBA" id="ARBA00004651"/>
    </source>
</evidence>
<dbReference type="Pfam" id="PF01914">
    <property type="entry name" value="MarC"/>
    <property type="match status" value="1"/>
</dbReference>
<keyword evidence="3" id="KW-1003">Cell membrane</keyword>
<dbReference type="NCBIfam" id="TIGR00427">
    <property type="entry name" value="NAAT family transporter"/>
    <property type="match status" value="1"/>
</dbReference>
<dbReference type="EMBL" id="SOCP01000029">
    <property type="protein sequence ID" value="TDV37611.1"/>
    <property type="molecule type" value="Genomic_DNA"/>
</dbReference>
<feature type="transmembrane region" description="Helical" evidence="7">
    <location>
        <begin position="138"/>
        <end position="163"/>
    </location>
</feature>